<dbReference type="PANTHER" id="PTHR33406:SF6">
    <property type="entry name" value="MEMBRANE PROTEIN YDGH-RELATED"/>
    <property type="match status" value="1"/>
</dbReference>
<evidence type="ECO:0000256" key="8">
    <source>
        <dbReference type="SAM" id="Phobius"/>
    </source>
</evidence>
<feature type="transmembrane region" description="Helical" evidence="8">
    <location>
        <begin position="710"/>
        <end position="729"/>
    </location>
</feature>
<protein>
    <recommendedName>
        <fullName evidence="9">SSD domain-containing protein</fullName>
    </recommendedName>
</protein>
<dbReference type="PROSITE" id="PS50156">
    <property type="entry name" value="SSD"/>
    <property type="match status" value="1"/>
</dbReference>
<dbReference type="Gene3D" id="1.20.1640.10">
    <property type="entry name" value="Multidrug efflux transporter AcrB transmembrane domain"/>
    <property type="match status" value="2"/>
</dbReference>
<keyword evidence="5 8" id="KW-1133">Transmembrane helix</keyword>
<name>A0A268AF40_9BACI</name>
<evidence type="ECO:0000313" key="11">
    <source>
        <dbReference type="Proteomes" id="UP000216013"/>
    </source>
</evidence>
<dbReference type="AlphaFoldDB" id="A0A268AF40"/>
<evidence type="ECO:0000256" key="1">
    <source>
        <dbReference type="ARBA" id="ARBA00004651"/>
    </source>
</evidence>
<feature type="domain" description="SSD" evidence="9">
    <location>
        <begin position="739"/>
        <end position="867"/>
    </location>
</feature>
<comment type="caution">
    <text evidence="10">The sequence shown here is derived from an EMBL/GenBank/DDBJ whole genome shotgun (WGS) entry which is preliminary data.</text>
</comment>
<reference evidence="10 11" key="1">
    <citation type="submission" date="2017-07" db="EMBL/GenBank/DDBJ databases">
        <title>Isolation and whole genome analysis of endospore-forming bacteria from heroin.</title>
        <authorList>
            <person name="Kalinowski J."/>
            <person name="Ahrens B."/>
            <person name="Al-Dilaimi A."/>
            <person name="Winkler A."/>
            <person name="Wibberg D."/>
            <person name="Schleenbecker U."/>
            <person name="Ruckert C."/>
            <person name="Wolfel R."/>
            <person name="Grass G."/>
        </authorList>
    </citation>
    <scope>NUCLEOTIDE SEQUENCE [LARGE SCALE GENOMIC DNA]</scope>
    <source>
        <strain evidence="10 11">7528</strain>
    </source>
</reference>
<dbReference type="InterPro" id="IPR004869">
    <property type="entry name" value="MMPL_dom"/>
</dbReference>
<dbReference type="SUPFAM" id="SSF58104">
    <property type="entry name" value="Methyl-accepting chemotaxis protein (MCP) signaling domain"/>
    <property type="match status" value="1"/>
</dbReference>
<feature type="transmembrane region" description="Helical" evidence="8">
    <location>
        <begin position="354"/>
        <end position="373"/>
    </location>
</feature>
<feature type="compositionally biased region" description="Gly residues" evidence="7">
    <location>
        <begin position="501"/>
        <end position="513"/>
    </location>
</feature>
<gene>
    <name evidence="10" type="ORF">CHH64_03145</name>
</gene>
<keyword evidence="4 8" id="KW-0812">Transmembrane</keyword>
<dbReference type="PANTHER" id="PTHR33406">
    <property type="entry name" value="MEMBRANE PROTEIN MJ1562-RELATED"/>
    <property type="match status" value="1"/>
</dbReference>
<keyword evidence="3" id="KW-1003">Cell membrane</keyword>
<feature type="transmembrane region" description="Helical" evidence="8">
    <location>
        <begin position="175"/>
        <end position="192"/>
    </location>
</feature>
<feature type="transmembrane region" description="Helical" evidence="8">
    <location>
        <begin position="276"/>
        <end position="298"/>
    </location>
</feature>
<dbReference type="GO" id="GO:0005886">
    <property type="term" value="C:plasma membrane"/>
    <property type="evidence" value="ECO:0007669"/>
    <property type="project" value="UniProtKB-SubCell"/>
</dbReference>
<feature type="transmembrane region" description="Helical" evidence="8">
    <location>
        <begin position="199"/>
        <end position="217"/>
    </location>
</feature>
<evidence type="ECO:0000256" key="5">
    <source>
        <dbReference type="ARBA" id="ARBA00022989"/>
    </source>
</evidence>
<feature type="transmembrane region" description="Helical" evidence="8">
    <location>
        <begin position="7"/>
        <end position="25"/>
    </location>
</feature>
<feature type="region of interest" description="Disordered" evidence="7">
    <location>
        <begin position="498"/>
        <end position="518"/>
    </location>
</feature>
<evidence type="ECO:0000256" key="3">
    <source>
        <dbReference type="ARBA" id="ARBA00022475"/>
    </source>
</evidence>
<sequence length="885" mass="95437">MRTIIRFKWVIAIAVILIAVGLTIFSPNLTQLASDKGQTQLPEDAVSIRASEILEDAGENSNSLSVVFELDEALNQDSEDMIQGVIDKVEQIDGVSEITTPLTDNQEIQDQMMSEDKKTVMMPVTVDGSDEEAERISEEIYDAVPDDETAYVTGASLINQDFANTSEDGLKKTELITVFIIVALLLIVFRSIVTPFVPLITVGITYLISQGILAILVDTLDFPISTFTQTFLVAILFGIGTDYCILLLSRFREELANGHDKVEATVTAYRTAGRTLFISAIAVFVGFASIFFAKFAIFQSAVGVAVGVAVLLIVLVTVLPLFMVTLGEKLFWPSKKAASHGDNKLWHFLGRHSVARPVLFLAITAAITLPFVLTYDEQVSFNSTEEISSDYNSIKGLNAIGDAIGKGEAMPIQVVINDDENLTTANTLPYLDNLSDAISKIDGVEKVRTATQPTGEKIDDLYVDSQTGQIADGINDAVDGIGEVQDGLTQVQDGLNQISGQAGGAGSSSGGGLSDATEGLGQVNTALQQVTGQLQQTGNVQQASAQLAGISEQLTQIQSGLEQADTQLQGQQEQVGTLTETLQQLADGVGSANEGLTQVSDGLTSASDTLRDISDSETVRETGMYIPEDALEGDFQESIDTYAFRDGEGVTLDVVLGADPYSEEAIQTLQTIKDRIDAEVKDTPYENAEIVYGGVTSTNADLEDLSTSDLSRTMVIMMVGLFIILTLLFRSMVIPAYMIGSLLLTYYTAISITELIFVNGLDYAGVSWAVPFFSFVILISLGVDYSIFLLDRFTEEARDDLQAGMVHSMKKMGGVIITASIILAGTFAAMMPSGVLTLLEVATVIIIGLLLYGLVILPLLIPAVATTLGELNWWPFKRKRREEDK</sequence>
<feature type="transmembrane region" description="Helical" evidence="8">
    <location>
        <begin position="736"/>
        <end position="758"/>
    </location>
</feature>
<evidence type="ECO:0000313" key="10">
    <source>
        <dbReference type="EMBL" id="PAD22720.1"/>
    </source>
</evidence>
<dbReference type="NCBIfam" id="TIGR03057">
    <property type="entry name" value="xxxLxxG_by_4"/>
    <property type="match status" value="1"/>
</dbReference>
<dbReference type="EMBL" id="NPBV01000002">
    <property type="protein sequence ID" value="PAD22720.1"/>
    <property type="molecule type" value="Genomic_DNA"/>
</dbReference>
<evidence type="ECO:0000256" key="4">
    <source>
        <dbReference type="ARBA" id="ARBA00022692"/>
    </source>
</evidence>
<dbReference type="InterPro" id="IPR050545">
    <property type="entry name" value="Mycobact_MmpL"/>
</dbReference>
<comment type="subcellular location">
    <subcellularLocation>
        <location evidence="1">Cell membrane</location>
        <topology evidence="1">Multi-pass membrane protein</topology>
    </subcellularLocation>
</comment>
<dbReference type="RefSeq" id="WP_095260448.1">
    <property type="nucleotide sequence ID" value="NZ_NPBV01000002.1"/>
</dbReference>
<feature type="transmembrane region" description="Helical" evidence="8">
    <location>
        <begin position="843"/>
        <end position="871"/>
    </location>
</feature>
<evidence type="ECO:0000256" key="2">
    <source>
        <dbReference type="ARBA" id="ARBA00010157"/>
    </source>
</evidence>
<dbReference type="InterPro" id="IPR000731">
    <property type="entry name" value="SSD"/>
</dbReference>
<keyword evidence="6 8" id="KW-0472">Membrane</keyword>
<dbReference type="Pfam" id="PF03176">
    <property type="entry name" value="MMPL"/>
    <property type="match status" value="2"/>
</dbReference>
<feature type="transmembrane region" description="Helical" evidence="8">
    <location>
        <begin position="770"/>
        <end position="791"/>
    </location>
</feature>
<evidence type="ECO:0000256" key="7">
    <source>
        <dbReference type="SAM" id="MobiDB-lite"/>
    </source>
</evidence>
<comment type="similarity">
    <text evidence="2">Belongs to the resistance-nodulation-cell division (RND) (TC 2.A.6) family. MmpL subfamily.</text>
</comment>
<proteinExistence type="inferred from homology"/>
<evidence type="ECO:0000259" key="9">
    <source>
        <dbReference type="PROSITE" id="PS50156"/>
    </source>
</evidence>
<feature type="transmembrane region" description="Helical" evidence="8">
    <location>
        <begin position="812"/>
        <end position="831"/>
    </location>
</feature>
<feature type="transmembrane region" description="Helical" evidence="8">
    <location>
        <begin position="229"/>
        <end position="248"/>
    </location>
</feature>
<feature type="transmembrane region" description="Helical" evidence="8">
    <location>
        <begin position="304"/>
        <end position="326"/>
    </location>
</feature>
<dbReference type="SUPFAM" id="SSF82866">
    <property type="entry name" value="Multidrug efflux transporter AcrB transmembrane domain"/>
    <property type="match status" value="2"/>
</dbReference>
<organism evidence="10 11">
    <name type="scientific">Terribacillus saccharophilus</name>
    <dbReference type="NCBI Taxonomy" id="361277"/>
    <lineage>
        <taxon>Bacteria</taxon>
        <taxon>Bacillati</taxon>
        <taxon>Bacillota</taxon>
        <taxon>Bacilli</taxon>
        <taxon>Bacillales</taxon>
        <taxon>Bacillaceae</taxon>
        <taxon>Terribacillus</taxon>
    </lineage>
</organism>
<dbReference type="Proteomes" id="UP000216013">
    <property type="component" value="Unassembled WGS sequence"/>
</dbReference>
<accession>A0A268AF40</accession>
<dbReference type="Gene3D" id="1.20.1480.30">
    <property type="entry name" value="Designed four-helix bundle protein"/>
    <property type="match status" value="1"/>
</dbReference>
<dbReference type="InterPro" id="IPR023908">
    <property type="entry name" value="xxxLxxG_rpt"/>
</dbReference>
<evidence type="ECO:0000256" key="6">
    <source>
        <dbReference type="ARBA" id="ARBA00023136"/>
    </source>
</evidence>